<organism evidence="1 2">
    <name type="scientific">Burkholderia pseudomallei (strain 1106a)</name>
    <dbReference type="NCBI Taxonomy" id="357348"/>
    <lineage>
        <taxon>Bacteria</taxon>
        <taxon>Pseudomonadati</taxon>
        <taxon>Pseudomonadota</taxon>
        <taxon>Betaproteobacteria</taxon>
        <taxon>Burkholderiales</taxon>
        <taxon>Burkholderiaceae</taxon>
        <taxon>Burkholderia</taxon>
        <taxon>pseudomallei group</taxon>
    </lineage>
</organism>
<reference evidence="2" key="1">
    <citation type="submission" date="2007-02" db="EMBL/GenBank/DDBJ databases">
        <authorList>
            <person name="DeShazer D."/>
            <person name="Woods D.E."/>
            <person name="Nierman W.C."/>
        </authorList>
    </citation>
    <scope>NUCLEOTIDE SEQUENCE [LARGE SCALE GENOMIC DNA]</scope>
    <source>
        <strain evidence="2">1106a</strain>
    </source>
</reference>
<name>A3P6M4_BURP0</name>
<protein>
    <submittedName>
        <fullName evidence="1">Uncharacterized protein</fullName>
    </submittedName>
</protein>
<dbReference type="HOGENOM" id="CLU_2477397_0_0_4"/>
<accession>A3P6M4</accession>
<dbReference type="AlphaFoldDB" id="A3P6M4"/>
<evidence type="ECO:0000313" key="1">
    <source>
        <dbReference type="EMBL" id="ABN95123.1"/>
    </source>
</evidence>
<dbReference type="KEGG" id="bpl:BURPS1106A_A1950"/>
<sequence>MLSFIKKVIMSGESISLIRFNGFNRFRIEVLFDCAAFRRCEVIWRENPHCVLPLRADVPVFPCGVFVRISHRPVARPDVGRQSTDGG</sequence>
<dbReference type="Proteomes" id="UP000006738">
    <property type="component" value="Chromosome II"/>
</dbReference>
<proteinExistence type="predicted"/>
<dbReference type="EMBL" id="CP000573">
    <property type="protein sequence ID" value="ABN95123.1"/>
    <property type="molecule type" value="Genomic_DNA"/>
</dbReference>
<gene>
    <name evidence="1" type="ordered locus">BURPS1106A_A1950</name>
</gene>
<evidence type="ECO:0000313" key="2">
    <source>
        <dbReference type="Proteomes" id="UP000006738"/>
    </source>
</evidence>